<feature type="compositionally biased region" description="Basic and acidic residues" evidence="2">
    <location>
        <begin position="373"/>
        <end position="396"/>
    </location>
</feature>
<evidence type="ECO:0000313" key="6">
    <source>
        <dbReference type="Proteomes" id="UP001642360"/>
    </source>
</evidence>
<gene>
    <name evidence="5" type="ORF">ILEXP_LOCUS37266</name>
</gene>
<dbReference type="PANTHER" id="PTHR38940">
    <property type="entry name" value="PLUS3 DOMAIN-CONTAINING PROTEIN"/>
    <property type="match status" value="1"/>
</dbReference>
<dbReference type="AlphaFoldDB" id="A0ABC8TEU1"/>
<organism evidence="5 6">
    <name type="scientific">Ilex paraguariensis</name>
    <name type="common">yerba mate</name>
    <dbReference type="NCBI Taxonomy" id="185542"/>
    <lineage>
        <taxon>Eukaryota</taxon>
        <taxon>Viridiplantae</taxon>
        <taxon>Streptophyta</taxon>
        <taxon>Embryophyta</taxon>
        <taxon>Tracheophyta</taxon>
        <taxon>Spermatophyta</taxon>
        <taxon>Magnoliopsida</taxon>
        <taxon>eudicotyledons</taxon>
        <taxon>Gunneridae</taxon>
        <taxon>Pentapetalae</taxon>
        <taxon>asterids</taxon>
        <taxon>campanulids</taxon>
        <taxon>Aquifoliales</taxon>
        <taxon>Aquifoliaceae</taxon>
        <taxon>Ilex</taxon>
    </lineage>
</organism>
<feature type="domain" description="Plus3" evidence="4">
    <location>
        <begin position="958"/>
        <end position="1087"/>
    </location>
</feature>
<comment type="caution">
    <text evidence="5">The sequence shown here is derived from an EMBL/GenBank/DDBJ whole genome shotgun (WGS) entry which is preliminary data.</text>
</comment>
<dbReference type="PROSITE" id="PS51360">
    <property type="entry name" value="PLUS3"/>
    <property type="match status" value="1"/>
</dbReference>
<reference evidence="5 6" key="1">
    <citation type="submission" date="2024-02" db="EMBL/GenBank/DDBJ databases">
        <authorList>
            <person name="Vignale AGUSTIN F."/>
            <person name="Sosa J E."/>
            <person name="Modenutti C."/>
        </authorList>
    </citation>
    <scope>NUCLEOTIDE SEQUENCE [LARGE SCALE GENOMIC DNA]</scope>
</reference>
<name>A0ABC8TEU1_9AQUA</name>
<proteinExistence type="predicted"/>
<sequence>MRNVDNVEIDLGLALGYSNHRTRLNNDSGAGVNAGSRVDMTFVVPDPLSELVWCPCEGLSLKCADCSLVERKPSLLRDVGPGNMIRSPMLSIKSMKTTDNKPIGEDSVIMSKVAFSADDGVSDKASLANSHRGSAATGFGSSHERHSGAGGKMEEINTVEAVSVEHFGQKEECITDNECIRDNEEKCLSGPNNIQIVGMADTNENNADHKIKEKTNFLPPGTNESRPGMAITEPLSWKCDKKRVTDHGSRIEEIAGGTQKWASDVALASENPTVKQYEPFEGPLPEMPSPGSRHKELDLVIKDVNRNQMTRHGSTSDLPTGKVEFTSENDLCDQICKYAHGQKEERSPVDKSVSLEASATNSRVILCQRKGKEKAISDGDSKERISKDEDNSHESAESCNTAGLFTKGKKRWSFEQPLVLGSKRIKKGIQDSPASTSHVRQDSSFMNWIANMVKGLAKSNQDEVSPFALSLAHPNLGHESHDQKVITCGNTNMGFQTIFQSLYCTNPKAKEARMSNDTCSTGEPREVVLAGKTYGAEIAPIPCCGENDKFLVPDKKFDKSTFANGEGLSTQPSLFSENNVAWETSKLKFSDNNNSGSLAYSKAKKEVCSSGSSLSKRKTCEDEKTNSDPQSEGKAIHNMGFGSLWITRFSPKKSSSMSNLDTFNQSTHGAVKCSPDYTRLVPNTQSCADFSTNPKSLGARGVPTEGPVSVVGKELQNHAPSMEASFGFKRISGNNCQKSICEVNHILRSPKLKSLEAMTSVFARRLDALKHFIPSAVKDDAICATTTCFFCGRNGHDLRGCSEIREAESVDLLRNFSQYDGPKESSCLCIRCFQHDHWAITCPLASSSRQEQSKNDASLTHQQSSSKVQLCIGVVRQSGMLETRASHPQVAGEHSKCSGKKRRIDGGPSRKTIYEGKISSSEEVQGNTALGSREKELEENHSSSLCKFGSKQISDVPKGMFDAIRGLHLSRMDILKLVKDPISLLHLDGFFLRLRLGKWEEGLGGTGYYVACITGVHRENSAKNSQNSISVNVGGIKCIVENQHISNHDFLEDELVAWWCRTLRSGGTIPSVNDLKLKLDDRKKLGL</sequence>
<keyword evidence="1" id="KW-0479">Metal-binding</keyword>
<feature type="region of interest" description="Disordered" evidence="2">
    <location>
        <begin position="370"/>
        <end position="397"/>
    </location>
</feature>
<evidence type="ECO:0000313" key="5">
    <source>
        <dbReference type="EMBL" id="CAK9167947.1"/>
    </source>
</evidence>
<dbReference type="Gene3D" id="4.10.60.10">
    <property type="entry name" value="Zinc finger, CCHC-type"/>
    <property type="match status" value="1"/>
</dbReference>
<dbReference type="InterPro" id="IPR004343">
    <property type="entry name" value="Plus-3_dom"/>
</dbReference>
<dbReference type="Pfam" id="PF03126">
    <property type="entry name" value="Plus-3"/>
    <property type="match status" value="1"/>
</dbReference>
<evidence type="ECO:0000259" key="3">
    <source>
        <dbReference type="PROSITE" id="PS50158"/>
    </source>
</evidence>
<evidence type="ECO:0000259" key="4">
    <source>
        <dbReference type="PROSITE" id="PS51360"/>
    </source>
</evidence>
<evidence type="ECO:0008006" key="7">
    <source>
        <dbReference type="Google" id="ProtNLM"/>
    </source>
</evidence>
<evidence type="ECO:0000256" key="1">
    <source>
        <dbReference type="PROSITE-ProRule" id="PRU00047"/>
    </source>
</evidence>
<dbReference type="Gene3D" id="3.90.70.200">
    <property type="entry name" value="Plus-3 domain"/>
    <property type="match status" value="1"/>
</dbReference>
<keyword evidence="1" id="KW-0863">Zinc-finger</keyword>
<dbReference type="InterPro" id="IPR001878">
    <property type="entry name" value="Znf_CCHC"/>
</dbReference>
<dbReference type="PANTHER" id="PTHR38940:SF4">
    <property type="entry name" value="OS01G0775100 PROTEIN"/>
    <property type="match status" value="1"/>
</dbReference>
<accession>A0ABC8TEU1</accession>
<dbReference type="SUPFAM" id="SSF159042">
    <property type="entry name" value="Plus3-like"/>
    <property type="match status" value="1"/>
</dbReference>
<protein>
    <recommendedName>
        <fullName evidence="7">Plus3 domain-containing protein</fullName>
    </recommendedName>
</protein>
<feature type="compositionally biased region" description="Basic and acidic residues" evidence="2">
    <location>
        <begin position="142"/>
        <end position="153"/>
    </location>
</feature>
<feature type="region of interest" description="Disordered" evidence="2">
    <location>
        <begin position="124"/>
        <end position="153"/>
    </location>
</feature>
<keyword evidence="6" id="KW-1185">Reference proteome</keyword>
<dbReference type="SMART" id="SM00719">
    <property type="entry name" value="Plus3"/>
    <property type="match status" value="1"/>
</dbReference>
<dbReference type="Proteomes" id="UP001642360">
    <property type="component" value="Unassembled WGS sequence"/>
</dbReference>
<feature type="domain" description="CCHC-type" evidence="3">
    <location>
        <begin position="788"/>
        <end position="803"/>
    </location>
</feature>
<evidence type="ECO:0000256" key="2">
    <source>
        <dbReference type="SAM" id="MobiDB-lite"/>
    </source>
</evidence>
<dbReference type="PROSITE" id="PS50158">
    <property type="entry name" value="ZF_CCHC"/>
    <property type="match status" value="1"/>
</dbReference>
<keyword evidence="1" id="KW-0862">Zinc</keyword>
<dbReference type="SMART" id="SM00343">
    <property type="entry name" value="ZnF_C2HC"/>
    <property type="match status" value="2"/>
</dbReference>
<dbReference type="InterPro" id="IPR036128">
    <property type="entry name" value="Plus3-like_sf"/>
</dbReference>
<dbReference type="GO" id="GO:0008270">
    <property type="term" value="F:zinc ion binding"/>
    <property type="evidence" value="ECO:0007669"/>
    <property type="project" value="UniProtKB-KW"/>
</dbReference>
<dbReference type="EMBL" id="CAUOFW020004969">
    <property type="protein sequence ID" value="CAK9167947.1"/>
    <property type="molecule type" value="Genomic_DNA"/>
</dbReference>